<dbReference type="Pfam" id="PF02758">
    <property type="entry name" value="PYRIN"/>
    <property type="match status" value="1"/>
</dbReference>
<dbReference type="AlphaFoldDB" id="A0A7J6DGD0"/>
<accession>A0A7J6DGD0</accession>
<sequence>MPTIQERLLKTLDNLVDIMEAQFTPEGAVRVTLDILRIMNENHLAEQLEKDVRNAVQMNLQSGETVNAPVLMRNITNPVSVNFSSSSVLSVYSNTTTELRRKWIQL</sequence>
<evidence type="ECO:0000313" key="2">
    <source>
        <dbReference type="EMBL" id="KAF4118045.1"/>
    </source>
</evidence>
<proteinExistence type="predicted"/>
<comment type="caution">
    <text evidence="2">The sequence shown here is derived from an EMBL/GenBank/DDBJ whole genome shotgun (WGS) entry which is preliminary data.</text>
</comment>
<organism evidence="2 3">
    <name type="scientific">Onychostoma macrolepis</name>
    <dbReference type="NCBI Taxonomy" id="369639"/>
    <lineage>
        <taxon>Eukaryota</taxon>
        <taxon>Metazoa</taxon>
        <taxon>Chordata</taxon>
        <taxon>Craniata</taxon>
        <taxon>Vertebrata</taxon>
        <taxon>Euteleostomi</taxon>
        <taxon>Actinopterygii</taxon>
        <taxon>Neopterygii</taxon>
        <taxon>Teleostei</taxon>
        <taxon>Ostariophysi</taxon>
        <taxon>Cypriniformes</taxon>
        <taxon>Cyprinidae</taxon>
        <taxon>Acrossocheilinae</taxon>
        <taxon>Onychostoma</taxon>
    </lineage>
</organism>
<dbReference type="InterPro" id="IPR004020">
    <property type="entry name" value="DAPIN"/>
</dbReference>
<protein>
    <recommendedName>
        <fullName evidence="1">Pyrin domain-containing protein</fullName>
    </recommendedName>
</protein>
<evidence type="ECO:0000259" key="1">
    <source>
        <dbReference type="Pfam" id="PF02758"/>
    </source>
</evidence>
<feature type="domain" description="Pyrin" evidence="1">
    <location>
        <begin position="14"/>
        <end position="46"/>
    </location>
</feature>
<dbReference type="InterPro" id="IPR011029">
    <property type="entry name" value="DEATH-like_dom_sf"/>
</dbReference>
<dbReference type="Gene3D" id="1.10.533.10">
    <property type="entry name" value="Death Domain, Fas"/>
    <property type="match status" value="1"/>
</dbReference>
<dbReference type="SUPFAM" id="SSF47986">
    <property type="entry name" value="DEATH domain"/>
    <property type="match status" value="1"/>
</dbReference>
<dbReference type="Proteomes" id="UP000579812">
    <property type="component" value="Unassembled WGS sequence"/>
</dbReference>
<name>A0A7J6DGD0_9TELE</name>
<reference evidence="2 3" key="1">
    <citation type="submission" date="2020-04" db="EMBL/GenBank/DDBJ databases">
        <title>Chromosome-level genome assembly of a cyprinid fish Onychostoma macrolepis by integration of Nanopore Sequencing, Bionano and Hi-C technology.</title>
        <authorList>
            <person name="Wang D."/>
        </authorList>
    </citation>
    <scope>NUCLEOTIDE SEQUENCE [LARGE SCALE GENOMIC DNA]</scope>
    <source>
        <strain evidence="2">SWU-2019</strain>
        <tissue evidence="2">Muscle</tissue>
    </source>
</reference>
<dbReference type="EMBL" id="JAAMOB010000001">
    <property type="protein sequence ID" value="KAF4118045.1"/>
    <property type="molecule type" value="Genomic_DNA"/>
</dbReference>
<keyword evidence="3" id="KW-1185">Reference proteome</keyword>
<gene>
    <name evidence="2" type="ORF">G5714_000096</name>
</gene>
<evidence type="ECO:0000313" key="3">
    <source>
        <dbReference type="Proteomes" id="UP000579812"/>
    </source>
</evidence>